<evidence type="ECO:0000313" key="1">
    <source>
        <dbReference type="EMBL" id="DAD94091.1"/>
    </source>
</evidence>
<proteinExistence type="predicted"/>
<protein>
    <submittedName>
        <fullName evidence="1">Uncharacterized protein</fullName>
    </submittedName>
</protein>
<name>A0A8S5NJ37_9CAUD</name>
<reference evidence="1" key="1">
    <citation type="journal article" date="2021" name="Proc. Natl. Acad. Sci. U.S.A.">
        <title>A Catalog of Tens of Thousands of Viruses from Human Metagenomes Reveals Hidden Associations with Chronic Diseases.</title>
        <authorList>
            <person name="Tisza M.J."/>
            <person name="Buck C.B."/>
        </authorList>
    </citation>
    <scope>NUCLEOTIDE SEQUENCE</scope>
    <source>
        <strain evidence="1">CtUF252</strain>
    </source>
</reference>
<dbReference type="EMBL" id="BK015173">
    <property type="protein sequence ID" value="DAD94091.1"/>
    <property type="molecule type" value="Genomic_DNA"/>
</dbReference>
<sequence>MNEFKESLKVSKEQLEYEEYKRKRFAKEVHKEKWDNARERMKGEER</sequence>
<organism evidence="1">
    <name type="scientific">Siphoviridae sp. ctUF252</name>
    <dbReference type="NCBI Taxonomy" id="2826350"/>
    <lineage>
        <taxon>Viruses</taxon>
        <taxon>Duplodnaviria</taxon>
        <taxon>Heunggongvirae</taxon>
        <taxon>Uroviricota</taxon>
        <taxon>Caudoviricetes</taxon>
    </lineage>
</organism>
<accession>A0A8S5NJ37</accession>